<evidence type="ECO:0000313" key="2">
    <source>
        <dbReference type="EMBL" id="TYL50921.1"/>
    </source>
</evidence>
<reference evidence="2 3" key="1">
    <citation type="submission" date="2019-08" db="EMBL/GenBank/DDBJ databases">
        <authorList>
            <person name="Hu J."/>
        </authorList>
    </citation>
    <scope>NUCLEOTIDE SEQUENCE [LARGE SCALE GENOMIC DNA]</scope>
    <source>
        <strain evidence="2 3">NEAU-184</strain>
    </source>
</reference>
<sequence length="125" mass="12397">MLTRLPAVLAGALLASTLAVAGGSAAIADSETPCAAELTQLSSDLSSVPITGGKVDKERAGLLKIVGDTAALAEAGKTTDAVVKLSNLQAKVDDLAAVERISTESAELLTTDTADATLCLSSLSG</sequence>
<dbReference type="EMBL" id="VSSB01000002">
    <property type="protein sequence ID" value="TYL50921.1"/>
    <property type="molecule type" value="Genomic_DNA"/>
</dbReference>
<dbReference type="RefSeq" id="WP_148735017.1">
    <property type="nucleotide sequence ID" value="NZ_VSSB01000002.1"/>
</dbReference>
<keyword evidence="3" id="KW-1185">Reference proteome</keyword>
<evidence type="ECO:0000313" key="3">
    <source>
        <dbReference type="Proteomes" id="UP000325243"/>
    </source>
</evidence>
<organism evidence="2 3">
    <name type="scientific">Agromyces mariniharenae</name>
    <dbReference type="NCBI Taxonomy" id="2604423"/>
    <lineage>
        <taxon>Bacteria</taxon>
        <taxon>Bacillati</taxon>
        <taxon>Actinomycetota</taxon>
        <taxon>Actinomycetes</taxon>
        <taxon>Micrococcales</taxon>
        <taxon>Microbacteriaceae</taxon>
        <taxon>Agromyces</taxon>
    </lineage>
</organism>
<protein>
    <recommendedName>
        <fullName evidence="4">Secreted protein</fullName>
    </recommendedName>
</protein>
<dbReference type="Proteomes" id="UP000325243">
    <property type="component" value="Unassembled WGS sequence"/>
</dbReference>
<name>A0A5S4V0T6_9MICO</name>
<comment type="caution">
    <text evidence="2">The sequence shown here is derived from an EMBL/GenBank/DDBJ whole genome shotgun (WGS) entry which is preliminary data.</text>
</comment>
<keyword evidence="1" id="KW-0732">Signal</keyword>
<accession>A0A5S4V0T6</accession>
<feature type="chain" id="PRO_5039502040" description="Secreted protein" evidence="1">
    <location>
        <begin position="22"/>
        <end position="125"/>
    </location>
</feature>
<evidence type="ECO:0000256" key="1">
    <source>
        <dbReference type="SAM" id="SignalP"/>
    </source>
</evidence>
<proteinExistence type="predicted"/>
<evidence type="ECO:0008006" key="4">
    <source>
        <dbReference type="Google" id="ProtNLM"/>
    </source>
</evidence>
<gene>
    <name evidence="2" type="ORF">FYC51_17425</name>
</gene>
<dbReference type="AlphaFoldDB" id="A0A5S4V0T6"/>
<feature type="signal peptide" evidence="1">
    <location>
        <begin position="1"/>
        <end position="21"/>
    </location>
</feature>